<evidence type="ECO:0008006" key="6">
    <source>
        <dbReference type="Google" id="ProtNLM"/>
    </source>
</evidence>
<evidence type="ECO:0000313" key="5">
    <source>
        <dbReference type="Proteomes" id="UP000267251"/>
    </source>
</evidence>
<dbReference type="PANTHER" id="PTHR48051:SF1">
    <property type="entry name" value="RAS SUPPRESSOR PROTEIN 1"/>
    <property type="match status" value="1"/>
</dbReference>
<dbReference type="InterPro" id="IPR003591">
    <property type="entry name" value="Leu-rich_rpt_typical-subtyp"/>
</dbReference>
<dbReference type="AlphaFoldDB" id="A0A4P9Y8D9"/>
<evidence type="ECO:0000256" key="2">
    <source>
        <dbReference type="ARBA" id="ARBA00022737"/>
    </source>
</evidence>
<dbReference type="Pfam" id="PF00560">
    <property type="entry name" value="LRR_1"/>
    <property type="match status" value="1"/>
</dbReference>
<dbReference type="GO" id="GO:0005737">
    <property type="term" value="C:cytoplasm"/>
    <property type="evidence" value="ECO:0007669"/>
    <property type="project" value="TreeGrafter"/>
</dbReference>
<dbReference type="SMART" id="SM00369">
    <property type="entry name" value="LRR_TYP"/>
    <property type="match status" value="6"/>
</dbReference>
<feature type="region of interest" description="Disordered" evidence="3">
    <location>
        <begin position="1"/>
        <end position="49"/>
    </location>
</feature>
<organism evidence="4 5">
    <name type="scientific">Piptocephalis cylindrospora</name>
    <dbReference type="NCBI Taxonomy" id="1907219"/>
    <lineage>
        <taxon>Eukaryota</taxon>
        <taxon>Fungi</taxon>
        <taxon>Fungi incertae sedis</taxon>
        <taxon>Zoopagomycota</taxon>
        <taxon>Zoopagomycotina</taxon>
        <taxon>Zoopagomycetes</taxon>
        <taxon>Zoopagales</taxon>
        <taxon>Piptocephalidaceae</taxon>
        <taxon>Piptocephalis</taxon>
    </lineage>
</organism>
<keyword evidence="5" id="KW-1185">Reference proteome</keyword>
<dbReference type="Pfam" id="PF13855">
    <property type="entry name" value="LRR_8"/>
    <property type="match status" value="2"/>
</dbReference>
<dbReference type="Proteomes" id="UP000267251">
    <property type="component" value="Unassembled WGS sequence"/>
</dbReference>
<evidence type="ECO:0000313" key="4">
    <source>
        <dbReference type="EMBL" id="RKP15427.1"/>
    </source>
</evidence>
<reference evidence="5" key="1">
    <citation type="journal article" date="2018" name="Nat. Microbiol.">
        <title>Leveraging single-cell genomics to expand the fungal tree of life.</title>
        <authorList>
            <person name="Ahrendt S.R."/>
            <person name="Quandt C.A."/>
            <person name="Ciobanu D."/>
            <person name="Clum A."/>
            <person name="Salamov A."/>
            <person name="Andreopoulos B."/>
            <person name="Cheng J.F."/>
            <person name="Woyke T."/>
            <person name="Pelin A."/>
            <person name="Henrissat B."/>
            <person name="Reynolds N.K."/>
            <person name="Benny G.L."/>
            <person name="Smith M.E."/>
            <person name="James T.Y."/>
            <person name="Grigoriev I.V."/>
        </authorList>
    </citation>
    <scope>NUCLEOTIDE SEQUENCE [LARGE SCALE GENOMIC DNA]</scope>
</reference>
<name>A0A4P9Y8D9_9FUNG</name>
<evidence type="ECO:0000256" key="1">
    <source>
        <dbReference type="ARBA" id="ARBA00022614"/>
    </source>
</evidence>
<dbReference type="PANTHER" id="PTHR48051">
    <property type="match status" value="1"/>
</dbReference>
<dbReference type="EMBL" id="KZ987732">
    <property type="protein sequence ID" value="RKP15427.1"/>
    <property type="molecule type" value="Genomic_DNA"/>
</dbReference>
<dbReference type="PRINTS" id="PR00019">
    <property type="entry name" value="LEURICHRPT"/>
</dbReference>
<dbReference type="InterPro" id="IPR050216">
    <property type="entry name" value="LRR_domain-containing"/>
</dbReference>
<dbReference type="SMART" id="SM00364">
    <property type="entry name" value="LRR_BAC"/>
    <property type="match status" value="4"/>
</dbReference>
<dbReference type="InterPro" id="IPR001611">
    <property type="entry name" value="Leu-rich_rpt"/>
</dbReference>
<dbReference type="PROSITE" id="PS51450">
    <property type="entry name" value="LRR"/>
    <property type="match status" value="4"/>
</dbReference>
<dbReference type="OrthoDB" id="660555at2759"/>
<keyword evidence="2" id="KW-0677">Repeat</keyword>
<dbReference type="SUPFAM" id="SSF52058">
    <property type="entry name" value="L domain-like"/>
    <property type="match status" value="1"/>
</dbReference>
<feature type="compositionally biased region" description="Polar residues" evidence="3">
    <location>
        <begin position="21"/>
        <end position="32"/>
    </location>
</feature>
<dbReference type="InterPro" id="IPR032675">
    <property type="entry name" value="LRR_dom_sf"/>
</dbReference>
<accession>A0A4P9Y8D9</accession>
<protein>
    <recommendedName>
        <fullName evidence="6">Leucine-rich repeat-containing protein 40</fullName>
    </recommendedName>
</protein>
<keyword evidence="1" id="KW-0433">Leucine-rich repeat</keyword>
<dbReference type="Gene3D" id="3.80.10.10">
    <property type="entry name" value="Ribonuclease Inhibitor"/>
    <property type="match status" value="2"/>
</dbReference>
<sequence length="319" mass="34875">MSWLGNDDAPPTRPSGRRSTARTPSASFSNRRGPQAPAPTPTDPSSVPKAILTQARTTGRLNLSDRDLAEIPEDVWALSEPEQPSGPVDFSKAGYSSPEFTELLRFTAANNLLTSLDPRIVSAFPQLTYLDLRNNRLSQLPLELGELEALSIVHLTSNAFDHIPAAILSLPALTELSMPANAISTIGPGIRQLQLLQTLDLSSNALTVLPEDLGSLFSLRTLNLSRNHLTHLPGRTFVLSTLTTLILRDNKVTTLDPEACTSLRTLDMANNELTSLPPRLGLCPNLRQVSVDGNRFRIPRRDILDRGSDALLEWLRARA</sequence>
<gene>
    <name evidence="4" type="ORF">BJ684DRAFT_7022</name>
</gene>
<proteinExistence type="predicted"/>
<evidence type="ECO:0000256" key="3">
    <source>
        <dbReference type="SAM" id="MobiDB-lite"/>
    </source>
</evidence>